<evidence type="ECO:0000256" key="1">
    <source>
        <dbReference type="ARBA" id="ARBA00004123"/>
    </source>
</evidence>
<evidence type="ECO:0000256" key="6">
    <source>
        <dbReference type="ARBA" id="ARBA00022552"/>
    </source>
</evidence>
<dbReference type="InterPro" id="IPR016487">
    <property type="entry name" value="Lsm6/sSmF"/>
</dbReference>
<comment type="subcellular location">
    <subcellularLocation>
        <location evidence="2">Cytoplasm</location>
    </subcellularLocation>
    <subcellularLocation>
        <location evidence="1 15">Nucleus</location>
    </subcellularLocation>
</comment>
<comment type="similarity">
    <text evidence="3 15">Belongs to the snRNP Sm proteins family. SmF/LSm6 subfamily.</text>
</comment>
<keyword evidence="6" id="KW-0698">rRNA processing</keyword>
<feature type="domain" description="Sm" evidence="17">
    <location>
        <begin position="16"/>
        <end position="88"/>
    </location>
</feature>
<evidence type="ECO:0000256" key="11">
    <source>
        <dbReference type="ARBA" id="ARBA00023187"/>
    </source>
</evidence>
<evidence type="ECO:0000313" key="19">
    <source>
        <dbReference type="Proteomes" id="UP001447188"/>
    </source>
</evidence>
<evidence type="ECO:0000256" key="10">
    <source>
        <dbReference type="ARBA" id="ARBA00022884"/>
    </source>
</evidence>
<dbReference type="PANTHER" id="PTHR11021:SF1">
    <property type="entry name" value="U6 SNRNA-ASSOCIATED SM-LIKE PROTEIN LSM6"/>
    <property type="match status" value="1"/>
</dbReference>
<dbReference type="SUPFAM" id="SSF50182">
    <property type="entry name" value="Sm-like ribonucleoproteins"/>
    <property type="match status" value="1"/>
</dbReference>
<dbReference type="CDD" id="cd01726">
    <property type="entry name" value="LSm6"/>
    <property type="match status" value="1"/>
</dbReference>
<organism evidence="18 19">
    <name type="scientific">Discina gigas</name>
    <dbReference type="NCBI Taxonomy" id="1032678"/>
    <lineage>
        <taxon>Eukaryota</taxon>
        <taxon>Fungi</taxon>
        <taxon>Dikarya</taxon>
        <taxon>Ascomycota</taxon>
        <taxon>Pezizomycotina</taxon>
        <taxon>Pezizomycetes</taxon>
        <taxon>Pezizales</taxon>
        <taxon>Discinaceae</taxon>
        <taxon>Discina</taxon>
    </lineage>
</organism>
<accession>A0ABR3GCI7</accession>
<dbReference type="InterPro" id="IPR001163">
    <property type="entry name" value="Sm_dom_euk/arc"/>
</dbReference>
<dbReference type="PANTHER" id="PTHR11021">
    <property type="entry name" value="SMALL NUCLEAR RIBONUCLEOPROTEIN F SNRNP-F"/>
    <property type="match status" value="1"/>
</dbReference>
<evidence type="ECO:0000256" key="3">
    <source>
        <dbReference type="ARBA" id="ARBA00007927"/>
    </source>
</evidence>
<gene>
    <name evidence="18" type="primary">LSM6</name>
    <name evidence="18" type="ORF">Q9L58_007565</name>
</gene>
<evidence type="ECO:0000256" key="5">
    <source>
        <dbReference type="ARBA" id="ARBA00022490"/>
    </source>
</evidence>
<dbReference type="PROSITE" id="PS52002">
    <property type="entry name" value="SM"/>
    <property type="match status" value="1"/>
</dbReference>
<evidence type="ECO:0000256" key="7">
    <source>
        <dbReference type="ARBA" id="ARBA00022664"/>
    </source>
</evidence>
<evidence type="ECO:0000313" key="18">
    <source>
        <dbReference type="EMBL" id="KAL0633533.1"/>
    </source>
</evidence>
<dbReference type="InterPro" id="IPR047575">
    <property type="entry name" value="Sm"/>
</dbReference>
<evidence type="ECO:0000256" key="16">
    <source>
        <dbReference type="SAM" id="MobiDB-lite"/>
    </source>
</evidence>
<keyword evidence="8" id="KW-0819">tRNA processing</keyword>
<keyword evidence="12 15" id="KW-0539">Nucleus</keyword>
<name>A0ABR3GCI7_9PEZI</name>
<evidence type="ECO:0000256" key="4">
    <source>
        <dbReference type="ARBA" id="ARBA00014768"/>
    </source>
</evidence>
<sequence length="94" mass="9928">MTENGPADAPTGSTSDPSGFLSEIIGSPITVKLNSGVEYRGELSSVDGYMNIALEKTVEYVNGEVRNKYGDVFIRGNNGTVPPPLFLFCPLSAG</sequence>
<evidence type="ECO:0000256" key="15">
    <source>
        <dbReference type="PIRNR" id="PIRNR006609"/>
    </source>
</evidence>
<dbReference type="Gene3D" id="2.30.30.100">
    <property type="match status" value="1"/>
</dbReference>
<evidence type="ECO:0000256" key="2">
    <source>
        <dbReference type="ARBA" id="ARBA00004496"/>
    </source>
</evidence>
<evidence type="ECO:0000256" key="8">
    <source>
        <dbReference type="ARBA" id="ARBA00022694"/>
    </source>
</evidence>
<evidence type="ECO:0000256" key="14">
    <source>
        <dbReference type="ARBA" id="ARBA00025365"/>
    </source>
</evidence>
<comment type="caution">
    <text evidence="18">The sequence shown here is derived from an EMBL/GenBank/DDBJ whole genome shotgun (WGS) entry which is preliminary data.</text>
</comment>
<evidence type="ECO:0000256" key="9">
    <source>
        <dbReference type="ARBA" id="ARBA00022728"/>
    </source>
</evidence>
<keyword evidence="7 15" id="KW-0507">mRNA processing</keyword>
<protein>
    <recommendedName>
        <fullName evidence="4">U6 snRNA-associated Sm-like protein LSm6</fullName>
    </recommendedName>
</protein>
<dbReference type="Pfam" id="PF01423">
    <property type="entry name" value="LSM"/>
    <property type="match status" value="1"/>
</dbReference>
<keyword evidence="10 15" id="KW-0694">RNA-binding</keyword>
<keyword evidence="19" id="KW-1185">Reference proteome</keyword>
<keyword evidence="5" id="KW-0963">Cytoplasm</keyword>
<reference evidence="18 19" key="1">
    <citation type="submission" date="2024-02" db="EMBL/GenBank/DDBJ databases">
        <title>Discinaceae phylogenomics.</title>
        <authorList>
            <person name="Dirks A.C."/>
            <person name="James T.Y."/>
        </authorList>
    </citation>
    <scope>NUCLEOTIDE SEQUENCE [LARGE SCALE GENOMIC DNA]</scope>
    <source>
        <strain evidence="18 19">ACD0624</strain>
    </source>
</reference>
<proteinExistence type="inferred from homology"/>
<dbReference type="SMART" id="SM00651">
    <property type="entry name" value="Sm"/>
    <property type="match status" value="1"/>
</dbReference>
<feature type="region of interest" description="Disordered" evidence="16">
    <location>
        <begin position="1"/>
        <end position="21"/>
    </location>
</feature>
<comment type="function">
    <text evidence="14">Component of LSm protein complexes, which are involved in RNA processing and may function in a chaperone-like manner, facilitating the efficient association of RNA processing factors with their substrates. Component of the cytoplasmic LSM1-LSM7 complex, which is thought to be involved in mRNA degradation by activating the decapping step in the 5'-to-3' mRNA decay pathway. Component of the nuclear LSM2-LSM8 complex, which is involved in splicing of nuclear mRNAs. LSM2-LSM8 associates with multiple snRNP complexes containing the U6 snRNA (U4/U6 di-snRNP, spliceosomal U4/U6.U5 tri-snRNP, and free U6 snRNP). It binds directly to the 3'-terminal U-tract of U6 snRNA and plays a role in the biogenesis and stability of the U6 snRNP and U4/U6 snRNP complexes. LSM2-LSM8 probably also is involved degradation of nuclear pre-mRNA by targeting them for decapping, and in processing of pre-tRNAs, pre-rRNAs and U3 snoRNA.</text>
</comment>
<evidence type="ECO:0000256" key="12">
    <source>
        <dbReference type="ARBA" id="ARBA00023242"/>
    </source>
</evidence>
<evidence type="ECO:0000259" key="17">
    <source>
        <dbReference type="PROSITE" id="PS52002"/>
    </source>
</evidence>
<dbReference type="EMBL" id="JBBBZM010000122">
    <property type="protein sequence ID" value="KAL0633533.1"/>
    <property type="molecule type" value="Genomic_DNA"/>
</dbReference>
<keyword evidence="9 15" id="KW-0747">Spliceosome</keyword>
<dbReference type="Proteomes" id="UP001447188">
    <property type="component" value="Unassembled WGS sequence"/>
</dbReference>
<keyword evidence="13 15" id="KW-0687">Ribonucleoprotein</keyword>
<evidence type="ECO:0000256" key="13">
    <source>
        <dbReference type="ARBA" id="ARBA00023274"/>
    </source>
</evidence>
<keyword evidence="11 15" id="KW-0508">mRNA splicing</keyword>
<dbReference type="InterPro" id="IPR010920">
    <property type="entry name" value="LSM_dom_sf"/>
</dbReference>